<dbReference type="STRING" id="1093900.A0A507BCH6"/>
<evidence type="ECO:0000313" key="4">
    <source>
        <dbReference type="Proteomes" id="UP000319257"/>
    </source>
</evidence>
<dbReference type="GeneID" id="41972677"/>
<feature type="region of interest" description="Disordered" evidence="1">
    <location>
        <begin position="255"/>
        <end position="304"/>
    </location>
</feature>
<protein>
    <recommendedName>
        <fullName evidence="2">UBC core domain-containing protein</fullName>
    </recommendedName>
</protein>
<dbReference type="CDD" id="cd20273">
    <property type="entry name" value="Complex1_LYR_unchar"/>
    <property type="match status" value="1"/>
</dbReference>
<dbReference type="SMART" id="SM00212">
    <property type="entry name" value="UBCc"/>
    <property type="match status" value="1"/>
</dbReference>
<dbReference type="PROSITE" id="PS50127">
    <property type="entry name" value="UBC_2"/>
    <property type="match status" value="1"/>
</dbReference>
<dbReference type="InterPro" id="IPR016135">
    <property type="entry name" value="UBQ-conjugating_enzyme/RWD"/>
</dbReference>
<dbReference type="SUPFAM" id="SSF54495">
    <property type="entry name" value="UBC-like"/>
    <property type="match status" value="1"/>
</dbReference>
<evidence type="ECO:0000256" key="1">
    <source>
        <dbReference type="SAM" id="MobiDB-lite"/>
    </source>
</evidence>
<dbReference type="InterPro" id="IPR046896">
    <property type="entry name" value="Cup1-like_N"/>
</dbReference>
<feature type="compositionally biased region" description="Basic and acidic residues" evidence="1">
    <location>
        <begin position="427"/>
        <end position="460"/>
    </location>
</feature>
<feature type="region of interest" description="Disordered" evidence="1">
    <location>
        <begin position="426"/>
        <end position="460"/>
    </location>
</feature>
<feature type="domain" description="UBC core" evidence="2">
    <location>
        <begin position="7"/>
        <end position="208"/>
    </location>
</feature>
<dbReference type="InParanoid" id="A0A507BCH6"/>
<dbReference type="EMBL" id="SKBQ01000027">
    <property type="protein sequence ID" value="TPX14538.1"/>
    <property type="molecule type" value="Genomic_DNA"/>
</dbReference>
<accession>A0A507BCH6</accession>
<dbReference type="InterPro" id="IPR000608">
    <property type="entry name" value="UBC"/>
</dbReference>
<dbReference type="OrthoDB" id="6508832at2759"/>
<dbReference type="AlphaFoldDB" id="A0A507BCH6"/>
<evidence type="ECO:0000259" key="2">
    <source>
        <dbReference type="PROSITE" id="PS50127"/>
    </source>
</evidence>
<dbReference type="RefSeq" id="XP_030996249.1">
    <property type="nucleotide sequence ID" value="XM_031139729.1"/>
</dbReference>
<dbReference type="CDD" id="cd23807">
    <property type="entry name" value="UEV_UBE2V"/>
    <property type="match status" value="1"/>
</dbReference>
<sequence length="460" mass="50531">MAVAQVPRNFKLLAELEKGEKGMGAGACSYGLEDPEDIYMSNWRGTIWGPPHGNHENRIYELKMNCGPNYPKEPPLIHFVSQINLPGVSPQDGLVDKNSIGILRDWERIAAELAKNPRPKDDHLSLESALIAIRKYALHIHHAWYREQMLTIGFLLGFALYRALLQQAPKVPLPGDLVAQFGPVHPIKHLIRGSFRRNKNDTSQRLVAAALDNGYRCLDLLTRAANPSSSEHASILSFLHSRLASVLASRAYFSDPANPPPKHPSTAPHPARTPLLTKDPATGTYSPTARPLPQEKLGGSGRRKVPRLAATAAGHPFLRVRKPQSPALSRVLRDLGDKRQARITLALELDEEGRWLAETEDEWEARLGGAAEDGSAGGPAAKKKKETYAASAVLGRQYLNGKLNGEKADMIARAAAMLRVVEAEAEAAAREKEERKARRRAAWEARQRLAEGEGTEKGPA</sequence>
<reference evidence="3 4" key="1">
    <citation type="submission" date="2019-06" db="EMBL/GenBank/DDBJ databases">
        <title>Draft genome sequence of the filamentous fungus Phialemoniopsis curvata isolated from diesel fuel.</title>
        <authorList>
            <person name="Varaljay V.A."/>
            <person name="Lyon W.J."/>
            <person name="Crouch A.L."/>
            <person name="Drake C.E."/>
            <person name="Hollomon J.M."/>
            <person name="Nadeau L.J."/>
            <person name="Nunn H.S."/>
            <person name="Stevenson B.S."/>
            <person name="Bojanowski C.L."/>
            <person name="Crookes-Goodson W.J."/>
        </authorList>
    </citation>
    <scope>NUCLEOTIDE SEQUENCE [LARGE SCALE GENOMIC DNA]</scope>
    <source>
        <strain evidence="3 4">D216</strain>
    </source>
</reference>
<dbReference type="Proteomes" id="UP000319257">
    <property type="component" value="Unassembled WGS sequence"/>
</dbReference>
<comment type="caution">
    <text evidence="3">The sequence shown here is derived from an EMBL/GenBank/DDBJ whole genome shotgun (WGS) entry which is preliminary data.</text>
</comment>
<evidence type="ECO:0000313" key="3">
    <source>
        <dbReference type="EMBL" id="TPX14538.1"/>
    </source>
</evidence>
<dbReference type="Gene3D" id="3.10.110.10">
    <property type="entry name" value="Ubiquitin Conjugating Enzyme"/>
    <property type="match status" value="1"/>
</dbReference>
<proteinExistence type="predicted"/>
<dbReference type="Pfam" id="PF00179">
    <property type="entry name" value="UQ_con"/>
    <property type="match status" value="1"/>
</dbReference>
<name>A0A507BCH6_9PEZI</name>
<gene>
    <name evidence="3" type="ORF">E0L32_005230</name>
</gene>
<organism evidence="3 4">
    <name type="scientific">Thyridium curvatum</name>
    <dbReference type="NCBI Taxonomy" id="1093900"/>
    <lineage>
        <taxon>Eukaryota</taxon>
        <taxon>Fungi</taxon>
        <taxon>Dikarya</taxon>
        <taxon>Ascomycota</taxon>
        <taxon>Pezizomycotina</taxon>
        <taxon>Sordariomycetes</taxon>
        <taxon>Sordariomycetidae</taxon>
        <taxon>Thyridiales</taxon>
        <taxon>Thyridiaceae</taxon>
        <taxon>Thyridium</taxon>
    </lineage>
</organism>
<keyword evidence="4" id="KW-1185">Reference proteome</keyword>